<proteinExistence type="predicted"/>
<protein>
    <submittedName>
        <fullName evidence="1">Uncharacterized protein</fullName>
    </submittedName>
</protein>
<dbReference type="Proteomes" id="UP000272428">
    <property type="component" value="Unassembled WGS sequence"/>
</dbReference>
<dbReference type="EMBL" id="RBXB01000001">
    <property type="protein sequence ID" value="RKT01414.1"/>
    <property type="molecule type" value="Genomic_DNA"/>
</dbReference>
<keyword evidence="2" id="KW-1185">Reference proteome</keyword>
<accession>A0A495SPW5</accession>
<organism evidence="1 2">
    <name type="scientific">Chryseobacterium defluvii</name>
    <dbReference type="NCBI Taxonomy" id="160396"/>
    <lineage>
        <taxon>Bacteria</taxon>
        <taxon>Pseudomonadati</taxon>
        <taxon>Bacteroidota</taxon>
        <taxon>Flavobacteriia</taxon>
        <taxon>Flavobacteriales</taxon>
        <taxon>Weeksellaceae</taxon>
        <taxon>Chryseobacterium group</taxon>
        <taxon>Chryseobacterium</taxon>
    </lineage>
</organism>
<comment type="caution">
    <text evidence="1">The sequence shown here is derived from an EMBL/GenBank/DDBJ whole genome shotgun (WGS) entry which is preliminary data.</text>
</comment>
<dbReference type="AlphaFoldDB" id="A0A495SPW5"/>
<gene>
    <name evidence="1" type="ORF">BCF58_0633</name>
</gene>
<name>A0A495SPW5_9FLAO</name>
<sequence>MKIAFTFFLQACLFNAQISEKVQNFAKPLDTISHAESSRIGIAGEKSKIYEYFKKLSEVANNDDLFYFAKNGSNSLKLYSSQELFKRNDKRFLEIYKFYAENPLIMNYKMGCIGSRQNIADFLRDEIYSAKEIIGMRDILLKEKDDVSKAQLESIIQEGYHQLTLKEVEFYRKEIEKIDSKIK</sequence>
<evidence type="ECO:0000313" key="2">
    <source>
        <dbReference type="Proteomes" id="UP000272428"/>
    </source>
</evidence>
<reference evidence="1 2" key="1">
    <citation type="submission" date="2018-10" db="EMBL/GenBank/DDBJ databases">
        <title>Genomic Encyclopedia of Archaeal and Bacterial Type Strains, Phase II (KMG-II): from individual species to whole genera.</title>
        <authorList>
            <person name="Goeker M."/>
        </authorList>
    </citation>
    <scope>NUCLEOTIDE SEQUENCE [LARGE SCALE GENOMIC DNA]</scope>
    <source>
        <strain evidence="1 2">DSM 14219</strain>
    </source>
</reference>
<evidence type="ECO:0000313" key="1">
    <source>
        <dbReference type="EMBL" id="RKT01414.1"/>
    </source>
</evidence>